<organism evidence="2 3">
    <name type="scientific">Cuscuta europaea</name>
    <name type="common">European dodder</name>
    <dbReference type="NCBI Taxonomy" id="41803"/>
    <lineage>
        <taxon>Eukaryota</taxon>
        <taxon>Viridiplantae</taxon>
        <taxon>Streptophyta</taxon>
        <taxon>Embryophyta</taxon>
        <taxon>Tracheophyta</taxon>
        <taxon>Spermatophyta</taxon>
        <taxon>Magnoliopsida</taxon>
        <taxon>eudicotyledons</taxon>
        <taxon>Gunneridae</taxon>
        <taxon>Pentapetalae</taxon>
        <taxon>asterids</taxon>
        <taxon>lamiids</taxon>
        <taxon>Solanales</taxon>
        <taxon>Convolvulaceae</taxon>
        <taxon>Cuscuteae</taxon>
        <taxon>Cuscuta</taxon>
        <taxon>Cuscuta subgen. Cuscuta</taxon>
    </lineage>
</organism>
<proteinExistence type="predicted"/>
<feature type="compositionally biased region" description="Basic and acidic residues" evidence="1">
    <location>
        <begin position="90"/>
        <end position="103"/>
    </location>
</feature>
<sequence length="112" mass="12364">MQNLAVEGQREICSWRIKNQGSSMLRLGIHPKVNLLGKEGQPVRKRSRPKLHSNASQFSGAEHLTFPKDLLCGKAPYHHGGVLATLRGPPKPEPEGSRKEQRRMGSISSDSS</sequence>
<protein>
    <submittedName>
        <fullName evidence="2">Uncharacterized protein</fullName>
    </submittedName>
</protein>
<keyword evidence="3" id="KW-1185">Reference proteome</keyword>
<evidence type="ECO:0000256" key="1">
    <source>
        <dbReference type="SAM" id="MobiDB-lite"/>
    </source>
</evidence>
<evidence type="ECO:0000313" key="2">
    <source>
        <dbReference type="EMBL" id="CAH9114799.1"/>
    </source>
</evidence>
<dbReference type="EMBL" id="CAMAPE010000065">
    <property type="protein sequence ID" value="CAH9114799.1"/>
    <property type="molecule type" value="Genomic_DNA"/>
</dbReference>
<gene>
    <name evidence="2" type="ORF">CEURO_LOCUS20538</name>
</gene>
<comment type="caution">
    <text evidence="2">The sequence shown here is derived from an EMBL/GenBank/DDBJ whole genome shotgun (WGS) entry which is preliminary data.</text>
</comment>
<reference evidence="2" key="1">
    <citation type="submission" date="2022-07" db="EMBL/GenBank/DDBJ databases">
        <authorList>
            <person name="Macas J."/>
            <person name="Novak P."/>
            <person name="Neumann P."/>
        </authorList>
    </citation>
    <scope>NUCLEOTIDE SEQUENCE</scope>
</reference>
<name>A0A9P1EL25_CUSEU</name>
<dbReference type="Proteomes" id="UP001152484">
    <property type="component" value="Unassembled WGS sequence"/>
</dbReference>
<evidence type="ECO:0000313" key="3">
    <source>
        <dbReference type="Proteomes" id="UP001152484"/>
    </source>
</evidence>
<dbReference type="AlphaFoldDB" id="A0A9P1EL25"/>
<feature type="region of interest" description="Disordered" evidence="1">
    <location>
        <begin position="81"/>
        <end position="112"/>
    </location>
</feature>
<accession>A0A9P1EL25</accession>
<feature type="region of interest" description="Disordered" evidence="1">
    <location>
        <begin position="40"/>
        <end position="59"/>
    </location>
</feature>